<keyword evidence="9 10" id="KW-0472">Membrane</keyword>
<gene>
    <name evidence="11" type="ORF">SAMN05216241_108114</name>
</gene>
<dbReference type="GO" id="GO:0005886">
    <property type="term" value="C:plasma membrane"/>
    <property type="evidence" value="ECO:0007669"/>
    <property type="project" value="UniProtKB-SubCell"/>
</dbReference>
<evidence type="ECO:0000256" key="10">
    <source>
        <dbReference type="RuleBase" id="RU364125"/>
    </source>
</evidence>
<keyword evidence="10" id="KW-0997">Cell inner membrane</keyword>
<evidence type="ECO:0000256" key="3">
    <source>
        <dbReference type="ARBA" id="ARBA00008281"/>
    </source>
</evidence>
<dbReference type="GO" id="GO:0009425">
    <property type="term" value="C:bacterial-type flagellum basal body"/>
    <property type="evidence" value="ECO:0007669"/>
    <property type="project" value="InterPro"/>
</dbReference>
<dbReference type="PANTHER" id="PTHR35091">
    <property type="entry name" value="FLAGELLAR PROTEIN FLIL"/>
    <property type="match status" value="1"/>
</dbReference>
<keyword evidence="8 10" id="KW-1133">Transmembrane helix</keyword>
<dbReference type="Pfam" id="PF03748">
    <property type="entry name" value="FliL"/>
    <property type="match status" value="1"/>
</dbReference>
<keyword evidence="7 10" id="KW-0283">Flagellar rotation</keyword>
<comment type="function">
    <text evidence="1 10">Controls the rotational direction of flagella during chemotaxis.</text>
</comment>
<keyword evidence="4" id="KW-1003">Cell membrane</keyword>
<evidence type="ECO:0000256" key="2">
    <source>
        <dbReference type="ARBA" id="ARBA00004162"/>
    </source>
</evidence>
<dbReference type="GO" id="GO:0006935">
    <property type="term" value="P:chemotaxis"/>
    <property type="evidence" value="ECO:0007669"/>
    <property type="project" value="UniProtKB-KW"/>
</dbReference>
<dbReference type="Proteomes" id="UP000199415">
    <property type="component" value="Unassembled WGS sequence"/>
</dbReference>
<protein>
    <recommendedName>
        <fullName evidence="10">Flagellar protein FliL</fullName>
    </recommendedName>
</protein>
<evidence type="ECO:0000256" key="1">
    <source>
        <dbReference type="ARBA" id="ARBA00002254"/>
    </source>
</evidence>
<dbReference type="PANTHER" id="PTHR35091:SF2">
    <property type="entry name" value="FLAGELLAR PROTEIN FLIL"/>
    <property type="match status" value="1"/>
</dbReference>
<evidence type="ECO:0000256" key="5">
    <source>
        <dbReference type="ARBA" id="ARBA00022500"/>
    </source>
</evidence>
<keyword evidence="11" id="KW-0969">Cilium</keyword>
<comment type="subcellular location">
    <subcellularLocation>
        <location evidence="10">Cell inner membrane</location>
    </subcellularLocation>
    <subcellularLocation>
        <location evidence="2">Cell membrane</location>
        <topology evidence="2">Single-pass membrane protein</topology>
    </subcellularLocation>
</comment>
<evidence type="ECO:0000256" key="9">
    <source>
        <dbReference type="ARBA" id="ARBA00023136"/>
    </source>
</evidence>
<dbReference type="STRING" id="1082479.SAMN05216241_108114"/>
<evidence type="ECO:0000313" key="11">
    <source>
        <dbReference type="EMBL" id="SDG30865.1"/>
    </source>
</evidence>
<evidence type="ECO:0000256" key="6">
    <source>
        <dbReference type="ARBA" id="ARBA00022692"/>
    </source>
</evidence>
<comment type="similarity">
    <text evidence="3 10">Belongs to the FliL family.</text>
</comment>
<keyword evidence="6 10" id="KW-0812">Transmembrane</keyword>
<reference evidence="11 12" key="1">
    <citation type="submission" date="2016-10" db="EMBL/GenBank/DDBJ databases">
        <authorList>
            <person name="de Groot N.N."/>
        </authorList>
    </citation>
    <scope>NUCLEOTIDE SEQUENCE [LARGE SCALE GENOMIC DNA]</scope>
    <source>
        <strain evidence="11 12">DSM 25584</strain>
    </source>
</reference>
<dbReference type="EMBL" id="FNCE01000008">
    <property type="protein sequence ID" value="SDG30865.1"/>
    <property type="molecule type" value="Genomic_DNA"/>
</dbReference>
<proteinExistence type="inferred from homology"/>
<sequence length="159" mass="16808">MADESASDGGKQSRKGLVTVLVAVVGLALAAAGGAAFLVLTDGKTGEAKADKKPASLSADQVYYQPVPQMIVGLDGPGHDRVQLHVSLEVASQAAKSEVKRMSPRIMDAFRQHLSDLTPGEMDGEAGTKKLRQALLKRARAATQEAEVHGLLFRKLVVH</sequence>
<evidence type="ECO:0000256" key="7">
    <source>
        <dbReference type="ARBA" id="ARBA00022779"/>
    </source>
</evidence>
<accession>A0A1G7T6F8</accession>
<organism evidence="11 12">
    <name type="scientific">Limimonas halophila</name>
    <dbReference type="NCBI Taxonomy" id="1082479"/>
    <lineage>
        <taxon>Bacteria</taxon>
        <taxon>Pseudomonadati</taxon>
        <taxon>Pseudomonadota</taxon>
        <taxon>Alphaproteobacteria</taxon>
        <taxon>Rhodospirillales</taxon>
        <taxon>Rhodovibrionaceae</taxon>
        <taxon>Limimonas</taxon>
    </lineage>
</organism>
<name>A0A1G7T6F8_9PROT</name>
<keyword evidence="11" id="KW-0966">Cell projection</keyword>
<feature type="transmembrane region" description="Helical" evidence="10">
    <location>
        <begin position="20"/>
        <end position="40"/>
    </location>
</feature>
<evidence type="ECO:0000256" key="4">
    <source>
        <dbReference type="ARBA" id="ARBA00022475"/>
    </source>
</evidence>
<dbReference type="InterPro" id="IPR005503">
    <property type="entry name" value="FliL"/>
</dbReference>
<dbReference type="RefSeq" id="WP_176758643.1">
    <property type="nucleotide sequence ID" value="NZ_FNCE01000008.1"/>
</dbReference>
<evidence type="ECO:0000256" key="8">
    <source>
        <dbReference type="ARBA" id="ARBA00022989"/>
    </source>
</evidence>
<keyword evidence="12" id="KW-1185">Reference proteome</keyword>
<evidence type="ECO:0000313" key="12">
    <source>
        <dbReference type="Proteomes" id="UP000199415"/>
    </source>
</evidence>
<keyword evidence="11" id="KW-0282">Flagellum</keyword>
<keyword evidence="5 10" id="KW-0145">Chemotaxis</keyword>
<dbReference type="AlphaFoldDB" id="A0A1G7T6F8"/>
<dbReference type="GO" id="GO:0071978">
    <property type="term" value="P:bacterial-type flagellum-dependent swarming motility"/>
    <property type="evidence" value="ECO:0007669"/>
    <property type="project" value="TreeGrafter"/>
</dbReference>